<name>A0A5E4N7L5_9HEMI</name>
<accession>A0A5E4N7L5</accession>
<evidence type="ECO:0000313" key="1">
    <source>
        <dbReference type="EMBL" id="VVC40652.1"/>
    </source>
</evidence>
<keyword evidence="2" id="KW-1185">Reference proteome</keyword>
<reference evidence="1 2" key="1">
    <citation type="submission" date="2019-08" db="EMBL/GenBank/DDBJ databases">
        <authorList>
            <person name="Alioto T."/>
            <person name="Alioto T."/>
            <person name="Gomez Garrido J."/>
        </authorList>
    </citation>
    <scope>NUCLEOTIDE SEQUENCE [LARGE SCALE GENOMIC DNA]</scope>
</reference>
<protein>
    <submittedName>
        <fullName evidence="1">Uncharacterized protein</fullName>
    </submittedName>
</protein>
<gene>
    <name evidence="1" type="ORF">CINCED_3A005647</name>
</gene>
<dbReference type="Proteomes" id="UP000325440">
    <property type="component" value="Unassembled WGS sequence"/>
</dbReference>
<evidence type="ECO:0000313" key="2">
    <source>
        <dbReference type="Proteomes" id="UP000325440"/>
    </source>
</evidence>
<proteinExistence type="predicted"/>
<dbReference type="EMBL" id="CABPRJ010001906">
    <property type="protein sequence ID" value="VVC40652.1"/>
    <property type="molecule type" value="Genomic_DNA"/>
</dbReference>
<sequence length="65" mass="7537">MSFYYEDMHLTITDNNGNNSLINFNNIIEDDISPEMGARFQVLSDEIVAKIDAMDDSHFFENMEN</sequence>
<dbReference type="AlphaFoldDB" id="A0A5E4N7L5"/>
<organism evidence="1 2">
    <name type="scientific">Cinara cedri</name>
    <dbReference type="NCBI Taxonomy" id="506608"/>
    <lineage>
        <taxon>Eukaryota</taxon>
        <taxon>Metazoa</taxon>
        <taxon>Ecdysozoa</taxon>
        <taxon>Arthropoda</taxon>
        <taxon>Hexapoda</taxon>
        <taxon>Insecta</taxon>
        <taxon>Pterygota</taxon>
        <taxon>Neoptera</taxon>
        <taxon>Paraneoptera</taxon>
        <taxon>Hemiptera</taxon>
        <taxon>Sternorrhyncha</taxon>
        <taxon>Aphidomorpha</taxon>
        <taxon>Aphidoidea</taxon>
        <taxon>Aphididae</taxon>
        <taxon>Lachninae</taxon>
        <taxon>Cinara</taxon>
    </lineage>
</organism>